<evidence type="ECO:0000256" key="1">
    <source>
        <dbReference type="SAM" id="Phobius"/>
    </source>
</evidence>
<keyword evidence="1" id="KW-0812">Transmembrane</keyword>
<protein>
    <submittedName>
        <fullName evidence="2">Uncharacterized protein</fullName>
    </submittedName>
</protein>
<gene>
    <name evidence="2" type="ORF">BpHYR1_019024</name>
</gene>
<proteinExistence type="predicted"/>
<evidence type="ECO:0000313" key="2">
    <source>
        <dbReference type="EMBL" id="RNA42942.1"/>
    </source>
</evidence>
<organism evidence="2 3">
    <name type="scientific">Brachionus plicatilis</name>
    <name type="common">Marine rotifer</name>
    <name type="synonym">Brachionus muelleri</name>
    <dbReference type="NCBI Taxonomy" id="10195"/>
    <lineage>
        <taxon>Eukaryota</taxon>
        <taxon>Metazoa</taxon>
        <taxon>Spiralia</taxon>
        <taxon>Gnathifera</taxon>
        <taxon>Rotifera</taxon>
        <taxon>Eurotatoria</taxon>
        <taxon>Monogononta</taxon>
        <taxon>Pseudotrocha</taxon>
        <taxon>Ploima</taxon>
        <taxon>Brachionidae</taxon>
        <taxon>Brachionus</taxon>
    </lineage>
</organism>
<keyword evidence="1" id="KW-1133">Transmembrane helix</keyword>
<dbReference type="Proteomes" id="UP000276133">
    <property type="component" value="Unassembled WGS sequence"/>
</dbReference>
<name>A0A3M7T4K1_BRAPC</name>
<accession>A0A3M7T4K1</accession>
<dbReference type="EMBL" id="REGN01000295">
    <property type="protein sequence ID" value="RNA42942.1"/>
    <property type="molecule type" value="Genomic_DNA"/>
</dbReference>
<reference evidence="2 3" key="1">
    <citation type="journal article" date="2018" name="Sci. Rep.">
        <title>Genomic signatures of local adaptation to the degree of environmental predictability in rotifers.</title>
        <authorList>
            <person name="Franch-Gras L."/>
            <person name="Hahn C."/>
            <person name="Garcia-Roger E.M."/>
            <person name="Carmona M.J."/>
            <person name="Serra M."/>
            <person name="Gomez A."/>
        </authorList>
    </citation>
    <scope>NUCLEOTIDE SEQUENCE [LARGE SCALE GENOMIC DNA]</scope>
    <source>
        <strain evidence="2">HYR1</strain>
    </source>
</reference>
<keyword evidence="1" id="KW-0472">Membrane</keyword>
<sequence>MVKDCFQVVDVEKLINSSWINIAYSSVLFSIGLRSGYLANQGFSLIFLYKILTIFSILF</sequence>
<dbReference type="AlphaFoldDB" id="A0A3M7T4K1"/>
<comment type="caution">
    <text evidence="2">The sequence shown here is derived from an EMBL/GenBank/DDBJ whole genome shotgun (WGS) entry which is preliminary data.</text>
</comment>
<evidence type="ECO:0000313" key="3">
    <source>
        <dbReference type="Proteomes" id="UP000276133"/>
    </source>
</evidence>
<feature type="transmembrane region" description="Helical" evidence="1">
    <location>
        <begin position="38"/>
        <end position="58"/>
    </location>
</feature>
<keyword evidence="3" id="KW-1185">Reference proteome</keyword>